<evidence type="ECO:0000256" key="2">
    <source>
        <dbReference type="SAM" id="MobiDB-lite"/>
    </source>
</evidence>
<dbReference type="EnsemblPlants" id="Kaladp0008s0542.1.v1.1">
    <property type="protein sequence ID" value="Kaladp0008s0542.1.v1.1.CDS.1"/>
    <property type="gene ID" value="Kaladp0008s0542.v1.1"/>
</dbReference>
<dbReference type="PROSITE" id="PS50891">
    <property type="entry name" value="LOB"/>
    <property type="match status" value="1"/>
</dbReference>
<accession>A0A7N0RDW1</accession>
<dbReference type="InterPro" id="IPR004883">
    <property type="entry name" value="LOB"/>
</dbReference>
<protein>
    <recommendedName>
        <fullName evidence="3">LOB domain-containing protein</fullName>
    </recommendedName>
</protein>
<dbReference type="Gramene" id="Kaladp0008s0542.1.v1.1">
    <property type="protein sequence ID" value="Kaladp0008s0542.1.v1.1.CDS.1"/>
    <property type="gene ID" value="Kaladp0008s0542.v1.1"/>
</dbReference>
<feature type="region of interest" description="Disordered" evidence="2">
    <location>
        <begin position="228"/>
        <end position="252"/>
    </location>
</feature>
<dbReference type="AlphaFoldDB" id="A0A7N0RDW1"/>
<feature type="domain" description="LOB" evidence="3">
    <location>
        <begin position="51"/>
        <end position="154"/>
    </location>
</feature>
<evidence type="ECO:0000313" key="5">
    <source>
        <dbReference type="Proteomes" id="UP000594263"/>
    </source>
</evidence>
<reference evidence="4" key="1">
    <citation type="submission" date="2021-01" db="UniProtKB">
        <authorList>
            <consortium name="EnsemblPlants"/>
        </authorList>
    </citation>
    <scope>IDENTIFICATION</scope>
</reference>
<evidence type="ECO:0000259" key="3">
    <source>
        <dbReference type="PROSITE" id="PS50891"/>
    </source>
</evidence>
<sequence>MTSSSPDVLGNEAESLRQGNGELRSGNNNAEVQGQLRSAEALGQGNGEHRLACAACKHQRKRCDTNTCVFQPYFPGEKKEEFDTVHRFFGVIKVKKLLEGCEPGLPRQRMADELKWISAQLNNAPIAGPLAQFIAICSENQTKKAIISQLHDYIQNLNGVLANSVAFCSNCGSAVEKPNDVAGQRLFPSQSFTPDWTFNFNNNNVIAPHAGGLVSPRFAQYRPQQMRQDGQSGQLSNIDQTTVGTAVSSDKG</sequence>
<organism evidence="4 5">
    <name type="scientific">Kalanchoe fedtschenkoi</name>
    <name type="common">Lavender scallops</name>
    <name type="synonym">South American air plant</name>
    <dbReference type="NCBI Taxonomy" id="63787"/>
    <lineage>
        <taxon>Eukaryota</taxon>
        <taxon>Viridiplantae</taxon>
        <taxon>Streptophyta</taxon>
        <taxon>Embryophyta</taxon>
        <taxon>Tracheophyta</taxon>
        <taxon>Spermatophyta</taxon>
        <taxon>Magnoliopsida</taxon>
        <taxon>eudicotyledons</taxon>
        <taxon>Gunneridae</taxon>
        <taxon>Pentapetalae</taxon>
        <taxon>Saxifragales</taxon>
        <taxon>Crassulaceae</taxon>
        <taxon>Kalanchoe</taxon>
    </lineage>
</organism>
<evidence type="ECO:0000256" key="1">
    <source>
        <dbReference type="ARBA" id="ARBA00005474"/>
    </source>
</evidence>
<dbReference type="PANTHER" id="PTHR31301:SF165">
    <property type="entry name" value="LOB DOMAIN PROTEIN"/>
    <property type="match status" value="1"/>
</dbReference>
<name>A0A7N0RDW1_KALFE</name>
<dbReference type="Pfam" id="PF03195">
    <property type="entry name" value="LOB"/>
    <property type="match status" value="1"/>
</dbReference>
<dbReference type="PANTHER" id="PTHR31301">
    <property type="entry name" value="LOB DOMAIN-CONTAINING PROTEIN 4-RELATED"/>
    <property type="match status" value="1"/>
</dbReference>
<evidence type="ECO:0000313" key="4">
    <source>
        <dbReference type="EnsemblPlants" id="Kaladp0008s0542.1.v1.1.CDS.1"/>
    </source>
</evidence>
<comment type="similarity">
    <text evidence="1">Belongs to the LOB domain-containing protein family.</text>
</comment>
<dbReference type="Proteomes" id="UP000594263">
    <property type="component" value="Unplaced"/>
</dbReference>
<keyword evidence="5" id="KW-1185">Reference proteome</keyword>
<proteinExistence type="inferred from homology"/>